<dbReference type="OrthoDB" id="9788453at2"/>
<feature type="transmembrane region" description="Helical" evidence="6">
    <location>
        <begin position="200"/>
        <end position="222"/>
    </location>
</feature>
<dbReference type="EMBL" id="NEVL01000002">
    <property type="protein sequence ID" value="OZI39406.1"/>
    <property type="molecule type" value="Genomic_DNA"/>
</dbReference>
<feature type="transmembrane region" description="Helical" evidence="6">
    <location>
        <begin position="132"/>
        <end position="150"/>
    </location>
</feature>
<dbReference type="Proteomes" id="UP000217005">
    <property type="component" value="Unassembled WGS sequence"/>
</dbReference>
<dbReference type="Gene3D" id="1.20.1250.20">
    <property type="entry name" value="MFS general substrate transporter like domains"/>
    <property type="match status" value="1"/>
</dbReference>
<gene>
    <name evidence="8" type="ORF">CEG14_07770</name>
</gene>
<feature type="transmembrane region" description="Helical" evidence="6">
    <location>
        <begin position="268"/>
        <end position="286"/>
    </location>
</feature>
<keyword evidence="2" id="KW-1003">Cell membrane</keyword>
<evidence type="ECO:0000256" key="4">
    <source>
        <dbReference type="ARBA" id="ARBA00022989"/>
    </source>
</evidence>
<evidence type="ECO:0000259" key="7">
    <source>
        <dbReference type="PROSITE" id="PS50850"/>
    </source>
</evidence>
<dbReference type="PANTHER" id="PTHR43124">
    <property type="entry name" value="PURINE EFFLUX PUMP PBUE"/>
    <property type="match status" value="1"/>
</dbReference>
<dbReference type="Pfam" id="PF07690">
    <property type="entry name" value="MFS_1"/>
    <property type="match status" value="1"/>
</dbReference>
<dbReference type="InterPro" id="IPR050189">
    <property type="entry name" value="MFS_Efflux_Transporters"/>
</dbReference>
<sequence>MLLPILLLSAAGFTVLTTEFLIIGLLPPMARDLGVSVSQAGLLVSLFAFTVAAAGPFLTALMANIERKRLFIGVLIVFGLSNVLAALSPNIWVMAVARFIPALTLPVFWSLASATAVEIVGPAYAGRAISTVAFGIVAATVFGIPIGVLISDAFGWRAAFWVLAAVAFAKALLLFVYFPQKRIVGETIRFATQLRVVRDPIVVGNVVLSLLIFTGMFTAYTYLADMLERLAGFDGKIVGWSMMAFGAIGILGNWIGGRMVDKNPLGTTTLFAALMALGLSFVTSVMHNHPLLALTLGLWGISQAALFIVCHVRVMKSAPQAPAFAASLNISGANIGIGLGAVVGGAIIDRLGLAALGWSSALILAAALVVAIVLMAASRRATARPAATPDAIAADACPAGTACADSRG</sequence>
<dbReference type="InterPro" id="IPR020846">
    <property type="entry name" value="MFS_dom"/>
</dbReference>
<keyword evidence="5 6" id="KW-0472">Membrane</keyword>
<dbReference type="InterPro" id="IPR011701">
    <property type="entry name" value="MFS"/>
</dbReference>
<feature type="transmembrane region" description="Helical" evidence="6">
    <location>
        <begin position="156"/>
        <end position="179"/>
    </location>
</feature>
<proteinExistence type="predicted"/>
<feature type="transmembrane region" description="Helical" evidence="6">
    <location>
        <begin position="292"/>
        <end position="312"/>
    </location>
</feature>
<feature type="transmembrane region" description="Helical" evidence="6">
    <location>
        <begin position="99"/>
        <end position="120"/>
    </location>
</feature>
<evidence type="ECO:0000256" key="1">
    <source>
        <dbReference type="ARBA" id="ARBA00004651"/>
    </source>
</evidence>
<evidence type="ECO:0000256" key="5">
    <source>
        <dbReference type="ARBA" id="ARBA00023136"/>
    </source>
</evidence>
<evidence type="ECO:0000313" key="8">
    <source>
        <dbReference type="EMBL" id="OZI39406.1"/>
    </source>
</evidence>
<dbReference type="InterPro" id="IPR036259">
    <property type="entry name" value="MFS_trans_sf"/>
</dbReference>
<dbReference type="RefSeq" id="WP_094825775.1">
    <property type="nucleotide sequence ID" value="NZ_NEVL01000002.1"/>
</dbReference>
<dbReference type="PANTHER" id="PTHR43124:SF10">
    <property type="entry name" value="PURINE EFFLUX PUMP PBUE"/>
    <property type="match status" value="1"/>
</dbReference>
<dbReference type="GO" id="GO:0022857">
    <property type="term" value="F:transmembrane transporter activity"/>
    <property type="evidence" value="ECO:0007669"/>
    <property type="project" value="InterPro"/>
</dbReference>
<evidence type="ECO:0000256" key="2">
    <source>
        <dbReference type="ARBA" id="ARBA00022475"/>
    </source>
</evidence>
<feature type="domain" description="Major facilitator superfamily (MFS) profile" evidence="7">
    <location>
        <begin position="4"/>
        <end position="383"/>
    </location>
</feature>
<accession>A0A261SPU3</accession>
<comment type="caution">
    <text evidence="8">The sequence shown here is derived from an EMBL/GenBank/DDBJ whole genome shotgun (WGS) entry which is preliminary data.</text>
</comment>
<keyword evidence="3 6" id="KW-0812">Transmembrane</keyword>
<dbReference type="SUPFAM" id="SSF103473">
    <property type="entry name" value="MFS general substrate transporter"/>
    <property type="match status" value="1"/>
</dbReference>
<feature type="transmembrane region" description="Helical" evidence="6">
    <location>
        <begin position="237"/>
        <end position="256"/>
    </location>
</feature>
<feature type="transmembrane region" description="Helical" evidence="6">
    <location>
        <begin position="41"/>
        <end position="63"/>
    </location>
</feature>
<protein>
    <submittedName>
        <fullName evidence="8">MFS transporter</fullName>
    </submittedName>
</protein>
<feature type="transmembrane region" description="Helical" evidence="6">
    <location>
        <begin position="70"/>
        <end position="93"/>
    </location>
</feature>
<name>A0A261SPU3_9BORD</name>
<feature type="transmembrane region" description="Helical" evidence="6">
    <location>
        <begin position="354"/>
        <end position="377"/>
    </location>
</feature>
<evidence type="ECO:0000256" key="6">
    <source>
        <dbReference type="SAM" id="Phobius"/>
    </source>
</evidence>
<dbReference type="PROSITE" id="PS50850">
    <property type="entry name" value="MFS"/>
    <property type="match status" value="1"/>
</dbReference>
<evidence type="ECO:0000313" key="9">
    <source>
        <dbReference type="Proteomes" id="UP000217005"/>
    </source>
</evidence>
<reference evidence="8 9" key="1">
    <citation type="submission" date="2017-05" db="EMBL/GenBank/DDBJ databases">
        <title>Complete and WGS of Bordetella genogroups.</title>
        <authorList>
            <person name="Spilker T."/>
            <person name="LiPuma J."/>
        </authorList>
    </citation>
    <scope>NUCLEOTIDE SEQUENCE [LARGE SCALE GENOMIC DNA]</scope>
    <source>
        <strain evidence="8 9">AU17610</strain>
    </source>
</reference>
<dbReference type="CDD" id="cd17324">
    <property type="entry name" value="MFS_NepI_like"/>
    <property type="match status" value="1"/>
</dbReference>
<evidence type="ECO:0000256" key="3">
    <source>
        <dbReference type="ARBA" id="ARBA00022692"/>
    </source>
</evidence>
<organism evidence="8 9">
    <name type="scientific">Bordetella genomosp. 1</name>
    <dbReference type="NCBI Taxonomy" id="1395607"/>
    <lineage>
        <taxon>Bacteria</taxon>
        <taxon>Pseudomonadati</taxon>
        <taxon>Pseudomonadota</taxon>
        <taxon>Betaproteobacteria</taxon>
        <taxon>Burkholderiales</taxon>
        <taxon>Alcaligenaceae</taxon>
        <taxon>Bordetella</taxon>
    </lineage>
</organism>
<dbReference type="AlphaFoldDB" id="A0A261SPU3"/>
<keyword evidence="4 6" id="KW-1133">Transmembrane helix</keyword>
<comment type="subcellular location">
    <subcellularLocation>
        <location evidence="1">Cell membrane</location>
        <topology evidence="1">Multi-pass membrane protein</topology>
    </subcellularLocation>
</comment>
<dbReference type="GO" id="GO:0005886">
    <property type="term" value="C:plasma membrane"/>
    <property type="evidence" value="ECO:0007669"/>
    <property type="project" value="UniProtKB-SubCell"/>
</dbReference>
<feature type="transmembrane region" description="Helical" evidence="6">
    <location>
        <begin position="324"/>
        <end position="348"/>
    </location>
</feature>